<dbReference type="EMBL" id="CP039690">
    <property type="protein sequence ID" value="QCI67996.1"/>
    <property type="molecule type" value="Genomic_DNA"/>
</dbReference>
<dbReference type="InterPro" id="IPR051783">
    <property type="entry name" value="NAD(P)-dependent_oxidoreduct"/>
</dbReference>
<feature type="domain" description="NAD-dependent epimerase/dehydratase" evidence="1">
    <location>
        <begin position="3"/>
        <end position="213"/>
    </location>
</feature>
<dbReference type="Proteomes" id="UP000298781">
    <property type="component" value="Chromosome"/>
</dbReference>
<dbReference type="AlphaFoldDB" id="A0A4D7BFM3"/>
<dbReference type="GO" id="GO:0005737">
    <property type="term" value="C:cytoplasm"/>
    <property type="evidence" value="ECO:0007669"/>
    <property type="project" value="TreeGrafter"/>
</dbReference>
<dbReference type="PANTHER" id="PTHR48079:SF6">
    <property type="entry name" value="NAD(P)-BINDING DOMAIN-CONTAINING PROTEIN-RELATED"/>
    <property type="match status" value="1"/>
</dbReference>
<name>A0A4D7BFM3_9HYPH</name>
<accession>A0A4D7BFM3</accession>
<gene>
    <name evidence="2" type="ORF">E8M01_29470</name>
</gene>
<dbReference type="Gene3D" id="3.40.50.720">
    <property type="entry name" value="NAD(P)-binding Rossmann-like Domain"/>
    <property type="match status" value="1"/>
</dbReference>
<protein>
    <submittedName>
        <fullName evidence="2">NAD-dependent epimerase/dehydratase family protein</fullName>
    </submittedName>
</protein>
<organism evidence="2 3">
    <name type="scientific">Phreatobacter stygius</name>
    <dbReference type="NCBI Taxonomy" id="1940610"/>
    <lineage>
        <taxon>Bacteria</taxon>
        <taxon>Pseudomonadati</taxon>
        <taxon>Pseudomonadota</taxon>
        <taxon>Alphaproteobacteria</taxon>
        <taxon>Hyphomicrobiales</taxon>
        <taxon>Phreatobacteraceae</taxon>
        <taxon>Phreatobacter</taxon>
    </lineage>
</organism>
<dbReference type="Pfam" id="PF01370">
    <property type="entry name" value="Epimerase"/>
    <property type="match status" value="1"/>
</dbReference>
<dbReference type="GO" id="GO:0004029">
    <property type="term" value="F:aldehyde dehydrogenase (NAD+) activity"/>
    <property type="evidence" value="ECO:0007669"/>
    <property type="project" value="TreeGrafter"/>
</dbReference>
<dbReference type="OrthoDB" id="9787292at2"/>
<dbReference type="InterPro" id="IPR001509">
    <property type="entry name" value="Epimerase_deHydtase"/>
</dbReference>
<dbReference type="KEGG" id="pstg:E8M01_29470"/>
<keyword evidence="3" id="KW-1185">Reference proteome</keyword>
<sequence>MTIFVTGATGYIGGSIAARLIAEGSEVRGLVRSADKAGLLAAAGVTPVLGDLDDAALLTREARAASGVVNAASSDHRAALEALIEGLAGSGKPLLHTSGSSVVADNARGDFASDMILDDDTPFTPEPGKAARAAIDRLVRAAADRGVRSAVLCNTMIYGVGQGLHRDSVQVPRLIAQARRSGIVRHVGQGANIWSNVHIDDLVDLYLAALAQAPAGSFYFVENGEASFRHIAEAISRRLGLGPPQAWSVEDAAGEWGYLQAVYTFGSNSRVRGVRARGELGWRPRHGSLTEWIEREA</sequence>
<dbReference type="RefSeq" id="WP_136963417.1">
    <property type="nucleotide sequence ID" value="NZ_CP039690.1"/>
</dbReference>
<dbReference type="PANTHER" id="PTHR48079">
    <property type="entry name" value="PROTEIN YEEZ"/>
    <property type="match status" value="1"/>
</dbReference>
<dbReference type="InterPro" id="IPR036291">
    <property type="entry name" value="NAD(P)-bd_dom_sf"/>
</dbReference>
<reference evidence="2 3" key="1">
    <citation type="submission" date="2019-04" db="EMBL/GenBank/DDBJ databases">
        <title>Phreatobacter aquaticus sp. nov.</title>
        <authorList>
            <person name="Choi A."/>
        </authorList>
    </citation>
    <scope>NUCLEOTIDE SEQUENCE [LARGE SCALE GENOMIC DNA]</scope>
    <source>
        <strain evidence="2 3">KCTC 52518</strain>
    </source>
</reference>
<dbReference type="SUPFAM" id="SSF51735">
    <property type="entry name" value="NAD(P)-binding Rossmann-fold domains"/>
    <property type="match status" value="1"/>
</dbReference>
<evidence type="ECO:0000313" key="3">
    <source>
        <dbReference type="Proteomes" id="UP000298781"/>
    </source>
</evidence>
<proteinExistence type="predicted"/>
<evidence type="ECO:0000313" key="2">
    <source>
        <dbReference type="EMBL" id="QCI67996.1"/>
    </source>
</evidence>
<evidence type="ECO:0000259" key="1">
    <source>
        <dbReference type="Pfam" id="PF01370"/>
    </source>
</evidence>